<organism evidence="2 3">
    <name type="scientific">Kingdonia uniflora</name>
    <dbReference type="NCBI Taxonomy" id="39325"/>
    <lineage>
        <taxon>Eukaryota</taxon>
        <taxon>Viridiplantae</taxon>
        <taxon>Streptophyta</taxon>
        <taxon>Embryophyta</taxon>
        <taxon>Tracheophyta</taxon>
        <taxon>Spermatophyta</taxon>
        <taxon>Magnoliopsida</taxon>
        <taxon>Ranunculales</taxon>
        <taxon>Circaeasteraceae</taxon>
        <taxon>Kingdonia</taxon>
    </lineage>
</organism>
<dbReference type="PANTHER" id="PTHR47723:SF23">
    <property type="entry name" value="REVERSE TRANSCRIPTASE-LIKE PROTEIN"/>
    <property type="match status" value="1"/>
</dbReference>
<dbReference type="Pfam" id="PF00075">
    <property type="entry name" value="RNase_H"/>
    <property type="match status" value="1"/>
</dbReference>
<name>A0A7J7L7D9_9MAGN</name>
<dbReference type="InterPro" id="IPR012337">
    <property type="entry name" value="RNaseH-like_sf"/>
</dbReference>
<proteinExistence type="predicted"/>
<dbReference type="GO" id="GO:0003676">
    <property type="term" value="F:nucleic acid binding"/>
    <property type="evidence" value="ECO:0007669"/>
    <property type="project" value="InterPro"/>
</dbReference>
<dbReference type="SUPFAM" id="SSF53098">
    <property type="entry name" value="Ribonuclease H-like"/>
    <property type="match status" value="1"/>
</dbReference>
<protein>
    <recommendedName>
        <fullName evidence="1">RNase H type-1 domain-containing protein</fullName>
    </recommendedName>
</protein>
<dbReference type="AlphaFoldDB" id="A0A7J7L7D9"/>
<dbReference type="Proteomes" id="UP000541444">
    <property type="component" value="Unassembled WGS sequence"/>
</dbReference>
<dbReference type="InterPro" id="IPR053151">
    <property type="entry name" value="RNase_H-like"/>
</dbReference>
<accession>A0A7J7L7D9</accession>
<dbReference type="GO" id="GO:0004523">
    <property type="term" value="F:RNA-DNA hybrid ribonuclease activity"/>
    <property type="evidence" value="ECO:0007669"/>
    <property type="project" value="InterPro"/>
</dbReference>
<sequence>MTYEEVKINYDGSSLGNPSTGGTGSTFIAHNRDFLGVLMVNIGVTTSYYAECSSILYALYTALDNNWLKVFLVSDSKAAISAFINKKIPWDLRARWEYISSKLQIRFKHS</sequence>
<dbReference type="InterPro" id="IPR044730">
    <property type="entry name" value="RNase_H-like_dom_plant"/>
</dbReference>
<dbReference type="PROSITE" id="PS50879">
    <property type="entry name" value="RNASE_H_1"/>
    <property type="match status" value="1"/>
</dbReference>
<comment type="caution">
    <text evidence="2">The sequence shown here is derived from an EMBL/GenBank/DDBJ whole genome shotgun (WGS) entry which is preliminary data.</text>
</comment>
<evidence type="ECO:0000313" key="3">
    <source>
        <dbReference type="Proteomes" id="UP000541444"/>
    </source>
</evidence>
<dbReference type="PANTHER" id="PTHR47723">
    <property type="entry name" value="OS05G0353850 PROTEIN"/>
    <property type="match status" value="1"/>
</dbReference>
<dbReference type="InterPro" id="IPR002156">
    <property type="entry name" value="RNaseH_domain"/>
</dbReference>
<dbReference type="CDD" id="cd06222">
    <property type="entry name" value="RNase_H_like"/>
    <property type="match status" value="1"/>
</dbReference>
<dbReference type="InterPro" id="IPR036397">
    <property type="entry name" value="RNaseH_sf"/>
</dbReference>
<reference evidence="2 3" key="1">
    <citation type="journal article" date="2020" name="IScience">
        <title>Genome Sequencing of the Endangered Kingdonia uniflora (Circaeasteraceae, Ranunculales) Reveals Potential Mechanisms of Evolutionary Specialization.</title>
        <authorList>
            <person name="Sun Y."/>
            <person name="Deng T."/>
            <person name="Zhang A."/>
            <person name="Moore M.J."/>
            <person name="Landis J.B."/>
            <person name="Lin N."/>
            <person name="Zhang H."/>
            <person name="Zhang X."/>
            <person name="Huang J."/>
            <person name="Zhang X."/>
            <person name="Sun H."/>
            <person name="Wang H."/>
        </authorList>
    </citation>
    <scope>NUCLEOTIDE SEQUENCE [LARGE SCALE GENOMIC DNA]</scope>
    <source>
        <strain evidence="2">TB1705</strain>
        <tissue evidence="2">Leaf</tissue>
    </source>
</reference>
<evidence type="ECO:0000313" key="2">
    <source>
        <dbReference type="EMBL" id="KAF6138556.1"/>
    </source>
</evidence>
<feature type="domain" description="RNase H type-1" evidence="1">
    <location>
        <begin position="2"/>
        <end position="110"/>
    </location>
</feature>
<dbReference type="Gene3D" id="3.30.420.10">
    <property type="entry name" value="Ribonuclease H-like superfamily/Ribonuclease H"/>
    <property type="match status" value="1"/>
</dbReference>
<evidence type="ECO:0000259" key="1">
    <source>
        <dbReference type="PROSITE" id="PS50879"/>
    </source>
</evidence>
<dbReference type="OrthoDB" id="1752183at2759"/>
<dbReference type="EMBL" id="JACGCM010002568">
    <property type="protein sequence ID" value="KAF6138556.1"/>
    <property type="molecule type" value="Genomic_DNA"/>
</dbReference>
<keyword evidence="3" id="KW-1185">Reference proteome</keyword>
<gene>
    <name evidence="2" type="ORF">GIB67_032450</name>
</gene>